<dbReference type="SMART" id="SM00448">
    <property type="entry name" value="REC"/>
    <property type="match status" value="1"/>
</dbReference>
<dbReference type="Proteomes" id="UP000631300">
    <property type="component" value="Unassembled WGS sequence"/>
</dbReference>
<keyword evidence="7 12" id="KW-0812">Transmembrane</keyword>
<dbReference type="Pfam" id="PF02518">
    <property type="entry name" value="HATPase_c"/>
    <property type="match status" value="1"/>
</dbReference>
<feature type="transmembrane region" description="Helical" evidence="12">
    <location>
        <begin position="182"/>
        <end position="205"/>
    </location>
</feature>
<dbReference type="InterPro" id="IPR005467">
    <property type="entry name" value="His_kinase_dom"/>
</dbReference>
<dbReference type="InterPro" id="IPR038377">
    <property type="entry name" value="Na/Glc_symporter_sf"/>
</dbReference>
<dbReference type="Pfam" id="PF00512">
    <property type="entry name" value="HisKA"/>
    <property type="match status" value="1"/>
</dbReference>
<evidence type="ECO:0000256" key="5">
    <source>
        <dbReference type="ARBA" id="ARBA00022553"/>
    </source>
</evidence>
<evidence type="ECO:0000256" key="4">
    <source>
        <dbReference type="ARBA" id="ARBA00012438"/>
    </source>
</evidence>
<organism evidence="15 16">
    <name type="scientific">Alteromonas halophila</name>
    <dbReference type="NCBI Taxonomy" id="516698"/>
    <lineage>
        <taxon>Bacteria</taxon>
        <taxon>Pseudomonadati</taxon>
        <taxon>Pseudomonadota</taxon>
        <taxon>Gammaproteobacteria</taxon>
        <taxon>Alteromonadales</taxon>
        <taxon>Alteromonadaceae</taxon>
        <taxon>Alteromonas/Salinimonas group</taxon>
        <taxon>Alteromonas</taxon>
    </lineage>
</organism>
<keyword evidence="8" id="KW-0418">Kinase</keyword>
<feature type="modified residue" description="4-aspartylphosphate" evidence="11">
    <location>
        <position position="1086"/>
    </location>
</feature>
<dbReference type="Gene3D" id="3.40.50.2300">
    <property type="match status" value="1"/>
</dbReference>
<dbReference type="EMBL" id="BMXP01000008">
    <property type="protein sequence ID" value="GGW92304.1"/>
    <property type="molecule type" value="Genomic_DNA"/>
</dbReference>
<dbReference type="Gene3D" id="1.20.1730.10">
    <property type="entry name" value="Sodium/glucose cotransporter"/>
    <property type="match status" value="1"/>
</dbReference>
<dbReference type="GO" id="GO:0022857">
    <property type="term" value="F:transmembrane transporter activity"/>
    <property type="evidence" value="ECO:0007669"/>
    <property type="project" value="InterPro"/>
</dbReference>
<dbReference type="Gene3D" id="1.10.287.130">
    <property type="match status" value="1"/>
</dbReference>
<accession>A0A918JP92</accession>
<comment type="caution">
    <text evidence="15">The sequence shown here is derived from an EMBL/GenBank/DDBJ whole genome shotgun (WGS) entry which is preliminary data.</text>
</comment>
<feature type="transmembrane region" description="Helical" evidence="12">
    <location>
        <begin position="416"/>
        <end position="437"/>
    </location>
</feature>
<dbReference type="CDD" id="cd10322">
    <property type="entry name" value="SLC5sbd"/>
    <property type="match status" value="1"/>
</dbReference>
<feature type="transmembrane region" description="Helical" evidence="12">
    <location>
        <begin position="6"/>
        <end position="23"/>
    </location>
</feature>
<dbReference type="InterPro" id="IPR001734">
    <property type="entry name" value="Na/solute_symporter"/>
</dbReference>
<feature type="domain" description="Response regulatory" evidence="14">
    <location>
        <begin position="1037"/>
        <end position="1154"/>
    </location>
</feature>
<dbReference type="SUPFAM" id="SSF47384">
    <property type="entry name" value="Homodimeric domain of signal transducing histidine kinase"/>
    <property type="match status" value="1"/>
</dbReference>
<dbReference type="CDD" id="cd00082">
    <property type="entry name" value="HisKA"/>
    <property type="match status" value="1"/>
</dbReference>
<gene>
    <name evidence="15" type="ORF">GCM10007391_28310</name>
</gene>
<dbReference type="PANTHER" id="PTHR43047:SF9">
    <property type="entry name" value="HISTIDINE KINASE"/>
    <property type="match status" value="1"/>
</dbReference>
<evidence type="ECO:0000259" key="13">
    <source>
        <dbReference type="PROSITE" id="PS50109"/>
    </source>
</evidence>
<evidence type="ECO:0000256" key="9">
    <source>
        <dbReference type="ARBA" id="ARBA00022989"/>
    </source>
</evidence>
<dbReference type="Pfam" id="PF00072">
    <property type="entry name" value="Response_reg"/>
    <property type="match status" value="1"/>
</dbReference>
<dbReference type="InterPro" id="IPR003594">
    <property type="entry name" value="HATPase_dom"/>
</dbReference>
<dbReference type="InterPro" id="IPR004358">
    <property type="entry name" value="Sig_transdc_His_kin-like_C"/>
</dbReference>
<evidence type="ECO:0000256" key="3">
    <source>
        <dbReference type="ARBA" id="ARBA00006434"/>
    </source>
</evidence>
<dbReference type="InterPro" id="IPR036097">
    <property type="entry name" value="HisK_dim/P_sf"/>
</dbReference>
<dbReference type="InterPro" id="IPR011006">
    <property type="entry name" value="CheY-like_superfamily"/>
</dbReference>
<evidence type="ECO:0000259" key="14">
    <source>
        <dbReference type="PROSITE" id="PS50110"/>
    </source>
</evidence>
<keyword evidence="16" id="KW-1185">Reference proteome</keyword>
<evidence type="ECO:0000256" key="2">
    <source>
        <dbReference type="ARBA" id="ARBA00004141"/>
    </source>
</evidence>
<proteinExistence type="inferred from homology"/>
<evidence type="ECO:0000256" key="11">
    <source>
        <dbReference type="PROSITE-ProRule" id="PRU00169"/>
    </source>
</evidence>
<feature type="transmembrane region" description="Helical" evidence="12">
    <location>
        <begin position="285"/>
        <end position="310"/>
    </location>
</feature>
<feature type="transmembrane region" description="Helical" evidence="12">
    <location>
        <begin position="444"/>
        <end position="465"/>
    </location>
</feature>
<keyword evidence="10 12" id="KW-0472">Membrane</keyword>
<feature type="domain" description="Histidine kinase" evidence="13">
    <location>
        <begin position="806"/>
        <end position="1016"/>
    </location>
</feature>
<keyword evidence="6" id="KW-0808">Transferase</keyword>
<dbReference type="PROSITE" id="PS50283">
    <property type="entry name" value="NA_SOLUT_SYMP_3"/>
    <property type="match status" value="1"/>
</dbReference>
<dbReference type="SMART" id="SM00388">
    <property type="entry name" value="HisKA"/>
    <property type="match status" value="1"/>
</dbReference>
<feature type="transmembrane region" description="Helical" evidence="12">
    <location>
        <begin position="66"/>
        <end position="86"/>
    </location>
</feature>
<evidence type="ECO:0000256" key="1">
    <source>
        <dbReference type="ARBA" id="ARBA00000085"/>
    </source>
</evidence>
<dbReference type="SMART" id="SM00387">
    <property type="entry name" value="HATPase_c"/>
    <property type="match status" value="1"/>
</dbReference>
<comment type="catalytic activity">
    <reaction evidence="1">
        <text>ATP + protein L-histidine = ADP + protein N-phospho-L-histidine.</text>
        <dbReference type="EC" id="2.7.13.3"/>
    </reaction>
</comment>
<dbReference type="Gene3D" id="3.30.450.20">
    <property type="entry name" value="PAS domain"/>
    <property type="match status" value="1"/>
</dbReference>
<reference evidence="15" key="2">
    <citation type="submission" date="2020-09" db="EMBL/GenBank/DDBJ databases">
        <authorList>
            <person name="Sun Q."/>
            <person name="Kim S."/>
        </authorList>
    </citation>
    <scope>NUCLEOTIDE SEQUENCE</scope>
    <source>
        <strain evidence="15">KCTC 22164</strain>
    </source>
</reference>
<keyword evidence="9 12" id="KW-1133">Transmembrane helix</keyword>
<evidence type="ECO:0000256" key="7">
    <source>
        <dbReference type="ARBA" id="ARBA00022692"/>
    </source>
</evidence>
<evidence type="ECO:0000256" key="8">
    <source>
        <dbReference type="ARBA" id="ARBA00022777"/>
    </source>
</evidence>
<reference evidence="15" key="1">
    <citation type="journal article" date="2014" name="Int. J. Syst. Evol. Microbiol.">
        <title>Complete genome sequence of Corynebacterium casei LMG S-19264T (=DSM 44701T), isolated from a smear-ripened cheese.</title>
        <authorList>
            <consortium name="US DOE Joint Genome Institute (JGI-PGF)"/>
            <person name="Walter F."/>
            <person name="Albersmeier A."/>
            <person name="Kalinowski J."/>
            <person name="Ruckert C."/>
        </authorList>
    </citation>
    <scope>NUCLEOTIDE SEQUENCE</scope>
    <source>
        <strain evidence="15">KCTC 22164</strain>
    </source>
</reference>
<dbReference type="Gene3D" id="3.30.565.10">
    <property type="entry name" value="Histidine kinase-like ATPase, C-terminal domain"/>
    <property type="match status" value="1"/>
</dbReference>
<dbReference type="Pfam" id="PF12860">
    <property type="entry name" value="PAS_7"/>
    <property type="match status" value="1"/>
</dbReference>
<sequence>MALGWVALALVYLFVLFYIANWGDKNSPTARRLTSHPAIYSLALAIYCTAWTYFGAVGQASRDTWIYLPIMLGPILVYTLGHQFIYKMTLVSKKQHITTISDFIASRYGKRQAVALLVTLIALLATIPYIALQLKAIGTTFQLLTQQPDTSLIVVLATAFIALFAIYFGTKQSDVTEYRRGLMLAIAFESTIKLLALALVAFLGYQTWQASGASAIDGSVLGAEFAGNTEMLSSFFSAQALQQFSSFTFIAQTIMAAAAVICLPRQFHVAIIDNLSLGHIKTARWLFPLYLAIIAMLIPVIAIAGKAAFGETSIEPDAYVLSLAIHSDSLLLQMVVFIGGLSAATAMIIVATLTLSTMLTNDVILPRLFAIREHGPRTQSIAPRIRLIRRIVIGIILLLAFLYQQQMTGSRSLHSIGLIAFSLVIQLLPAIVGGLYWRRAHAHGVYAGLLAGMVIWILWLLMPLVNENISRIEQNELISQGAVISLSANALIYAIFSWFAPQRLVDRIQAEAFVSPAQVKGTPPKNQLINVTVSDLVTLLSTFMGTGRCQQLLTQYQQLNQCELTDSDAPDAPFLAFCERALGGVIGASSAKALIDSALRGKKMDFTEVINFFDDTTQAMQFNMTALLTSLENIDQGISVIDKHLQLVAWNKRYATLYPYPDELLTVGTPIEKLLRYNADNGEFGVVNVEAEIEKRLTHLRSGTPHRFKRQRTDGRVIEMVGNPLPGGGFVTSFSDITGHIEIQQALQESNIDLEARIKKRTEEVHSINAELRLEIERRMDMEKELIRARRAAEDANASKTRFLALASHDVLQPLNAAKLYITALQEQSLPAPVTDIVTKLNHSVSSSETLIATLLDIARLDQGELKPTLEPVDVVALITPLADEMAMRAKDKGLVLRHHIRPCWVMADKTYLYRIVQNLISNAVKYTEKGRVLVTVRPQGNAVQFAVRDTGIGLNKQQSSLIFSDFYRAQDSNEHGIGLGLAVVRRLSGQLGSHVDVVSQPGKGSCFTIMLPKTDPSAARSPAQLTSRNTSFSGMRVLCVDDQQVNLDAMQTLLEKWGVQVYLAENWDDALTRAADVSPHILLMDYQLSHDETRNGLALIEEIREQLNVVVPAALVTATQDEALVRLCKELGVNYLTKPLKPARLRALLQSMSRYIRGAASG</sequence>
<keyword evidence="5 11" id="KW-0597">Phosphoprotein</keyword>
<feature type="transmembrane region" description="Helical" evidence="12">
    <location>
        <begin position="113"/>
        <end position="132"/>
    </location>
</feature>
<dbReference type="SUPFAM" id="SSF52172">
    <property type="entry name" value="CheY-like"/>
    <property type="match status" value="1"/>
</dbReference>
<dbReference type="EC" id="2.7.13.3" evidence="4"/>
<dbReference type="CDD" id="cd17546">
    <property type="entry name" value="REC_hyHK_CKI1_RcsC-like"/>
    <property type="match status" value="1"/>
</dbReference>
<protein>
    <recommendedName>
        <fullName evidence="4">histidine kinase</fullName>
        <ecNumber evidence="4">2.7.13.3</ecNumber>
    </recommendedName>
</protein>
<dbReference type="GO" id="GO:0000155">
    <property type="term" value="F:phosphorelay sensor kinase activity"/>
    <property type="evidence" value="ECO:0007669"/>
    <property type="project" value="InterPro"/>
</dbReference>
<dbReference type="InterPro" id="IPR003661">
    <property type="entry name" value="HisK_dim/P_dom"/>
</dbReference>
<comment type="similarity">
    <text evidence="3">Belongs to the sodium:solute symporter (SSF) (TC 2.A.21) family.</text>
</comment>
<dbReference type="InterPro" id="IPR036890">
    <property type="entry name" value="HATPase_C_sf"/>
</dbReference>
<evidence type="ECO:0000256" key="10">
    <source>
        <dbReference type="ARBA" id="ARBA00023136"/>
    </source>
</evidence>
<dbReference type="PRINTS" id="PR00344">
    <property type="entry name" value="BCTRLSENSOR"/>
</dbReference>
<dbReference type="AlphaFoldDB" id="A0A918JP92"/>
<dbReference type="SUPFAM" id="SSF55785">
    <property type="entry name" value="PYP-like sensor domain (PAS domain)"/>
    <property type="match status" value="1"/>
</dbReference>
<evidence type="ECO:0000313" key="15">
    <source>
        <dbReference type="EMBL" id="GGW92304.1"/>
    </source>
</evidence>
<name>A0A918JP92_9ALTE</name>
<feature type="transmembrane region" description="Helical" evidence="12">
    <location>
        <begin position="330"/>
        <end position="355"/>
    </location>
</feature>
<feature type="transmembrane region" description="Helical" evidence="12">
    <location>
        <begin position="35"/>
        <end position="54"/>
    </location>
</feature>
<evidence type="ECO:0000256" key="6">
    <source>
        <dbReference type="ARBA" id="ARBA00022679"/>
    </source>
</evidence>
<dbReference type="GO" id="GO:0009927">
    <property type="term" value="F:histidine phosphotransfer kinase activity"/>
    <property type="evidence" value="ECO:0007669"/>
    <property type="project" value="TreeGrafter"/>
</dbReference>
<evidence type="ECO:0000313" key="16">
    <source>
        <dbReference type="Proteomes" id="UP000631300"/>
    </source>
</evidence>
<dbReference type="InterPro" id="IPR001789">
    <property type="entry name" value="Sig_transdc_resp-reg_receiver"/>
</dbReference>
<comment type="subcellular location">
    <subcellularLocation>
        <location evidence="2">Membrane</location>
        <topology evidence="2">Multi-pass membrane protein</topology>
    </subcellularLocation>
</comment>
<dbReference type="GO" id="GO:0005886">
    <property type="term" value="C:plasma membrane"/>
    <property type="evidence" value="ECO:0007669"/>
    <property type="project" value="TreeGrafter"/>
</dbReference>
<dbReference type="RefSeq" id="WP_189407564.1">
    <property type="nucleotide sequence ID" value="NZ_BMXP01000008.1"/>
</dbReference>
<feature type="transmembrane region" description="Helical" evidence="12">
    <location>
        <begin position="152"/>
        <end position="170"/>
    </location>
</feature>
<dbReference type="InterPro" id="IPR035965">
    <property type="entry name" value="PAS-like_dom_sf"/>
</dbReference>
<dbReference type="PROSITE" id="PS50109">
    <property type="entry name" value="HIS_KIN"/>
    <property type="match status" value="1"/>
</dbReference>
<feature type="transmembrane region" description="Helical" evidence="12">
    <location>
        <begin position="244"/>
        <end position="264"/>
    </location>
</feature>
<feature type="transmembrane region" description="Helical" evidence="12">
    <location>
        <begin position="387"/>
        <end position="404"/>
    </location>
</feature>
<dbReference type="PANTHER" id="PTHR43047">
    <property type="entry name" value="TWO-COMPONENT HISTIDINE PROTEIN KINASE"/>
    <property type="match status" value="1"/>
</dbReference>
<dbReference type="PROSITE" id="PS50110">
    <property type="entry name" value="RESPONSE_REGULATORY"/>
    <property type="match status" value="1"/>
</dbReference>
<evidence type="ECO:0000256" key="12">
    <source>
        <dbReference type="SAM" id="Phobius"/>
    </source>
</evidence>
<dbReference type="SUPFAM" id="SSF55874">
    <property type="entry name" value="ATPase domain of HSP90 chaperone/DNA topoisomerase II/histidine kinase"/>
    <property type="match status" value="1"/>
</dbReference>